<organism evidence="1">
    <name type="scientific">Rhizophora mucronata</name>
    <name type="common">Asiatic mangrove</name>
    <dbReference type="NCBI Taxonomy" id="61149"/>
    <lineage>
        <taxon>Eukaryota</taxon>
        <taxon>Viridiplantae</taxon>
        <taxon>Streptophyta</taxon>
        <taxon>Embryophyta</taxon>
        <taxon>Tracheophyta</taxon>
        <taxon>Spermatophyta</taxon>
        <taxon>Magnoliopsida</taxon>
        <taxon>eudicotyledons</taxon>
        <taxon>Gunneridae</taxon>
        <taxon>Pentapetalae</taxon>
        <taxon>rosids</taxon>
        <taxon>fabids</taxon>
        <taxon>Malpighiales</taxon>
        <taxon>Rhizophoraceae</taxon>
        <taxon>Rhizophora</taxon>
    </lineage>
</organism>
<name>A0A2P2QTU5_RHIMU</name>
<dbReference type="AlphaFoldDB" id="A0A2P2QTU5"/>
<reference evidence="1" key="1">
    <citation type="submission" date="2018-02" db="EMBL/GenBank/DDBJ databases">
        <title>Rhizophora mucronata_Transcriptome.</title>
        <authorList>
            <person name="Meera S.P."/>
            <person name="Sreeshan A."/>
            <person name="Augustine A."/>
        </authorList>
    </citation>
    <scope>NUCLEOTIDE SEQUENCE</scope>
    <source>
        <tissue evidence="1">Leaf</tissue>
    </source>
</reference>
<proteinExistence type="predicted"/>
<accession>A0A2P2QTU5</accession>
<sequence>MLARLLLLLEKVGVGNQQRLHSCRDFTIQIQVLSHLMELKFKGSS</sequence>
<evidence type="ECO:0000313" key="1">
    <source>
        <dbReference type="EMBL" id="MBX70375.1"/>
    </source>
</evidence>
<protein>
    <submittedName>
        <fullName evidence="1">Uncharacterized protein</fullName>
    </submittedName>
</protein>
<dbReference type="EMBL" id="GGEC01089891">
    <property type="protein sequence ID" value="MBX70375.1"/>
    <property type="molecule type" value="Transcribed_RNA"/>
</dbReference>